<proteinExistence type="inferred from homology"/>
<evidence type="ECO:0000256" key="4">
    <source>
        <dbReference type="ARBA" id="ARBA00022989"/>
    </source>
</evidence>
<dbReference type="InParanoid" id="U5DIA9"/>
<evidence type="ECO:0000256" key="5">
    <source>
        <dbReference type="ARBA" id="ARBA00023136"/>
    </source>
</evidence>
<comment type="caution">
    <text evidence="8">The sequence shown here is derived from an EMBL/GenBank/DDBJ whole genome shotgun (WGS) entry which is preliminary data.</text>
</comment>
<accession>U5DIA9</accession>
<evidence type="ECO:0000313" key="8">
    <source>
        <dbReference type="EMBL" id="ERN40334.1"/>
    </source>
</evidence>
<feature type="transmembrane region" description="Helical" evidence="7">
    <location>
        <begin position="20"/>
        <end position="44"/>
    </location>
</feature>
<dbReference type="PATRIC" id="fig|582515.4.peg.3683"/>
<protein>
    <submittedName>
        <fullName evidence="8">Putative permease</fullName>
    </submittedName>
</protein>
<keyword evidence="4 7" id="KW-1133">Transmembrane helix</keyword>
<sequence length="368" mass="39997">MKLGQWLGLMGLTVSLFVLWQIRGLLLLMFTAAVLATVLNTLVLRLQRWLKVPRGWAVGAIVVGMIVLAGVLGVALVPPLVEQFQELLKLLPVAFQRLAGWLENLLVSDFFGSPPSLLDPNTLLNDIPALLQQSISQLLSFFSNSLAYVLQPILVLVFTLMLLADPQPYRRGALRLFPSFYRRRADDILTKCARGLSSWFAGITINCAFIGTLSGIGLLILQVDLVLVHALLAGLLNFIPNIGPTLSVVFPFSIALLDAPWKAFGVIVLYLIIQNIESYWLTPTVMAARVSLLPAVTLGAQILFASFFGLAGLILALPLAVVSKIWIEEALLGDVLDRWGGKRGGSEGAEGVQPSAHPHQGQHLASRT</sequence>
<dbReference type="Pfam" id="PF01594">
    <property type="entry name" value="AI-2E_transport"/>
    <property type="match status" value="1"/>
</dbReference>
<comment type="subcellular location">
    <subcellularLocation>
        <location evidence="1">Membrane</location>
        <topology evidence="1">Multi-pass membrane protein</topology>
    </subcellularLocation>
</comment>
<reference evidence="8 9" key="1">
    <citation type="submission" date="2013-05" db="EMBL/GenBank/DDBJ databases">
        <title>Draft genome sequence of Rubidibacter lacunae KORDI 51-2.</title>
        <authorList>
            <person name="Choi D.H."/>
            <person name="Noh J.H."/>
            <person name="Kwon K.-K."/>
            <person name="Lee J.-H."/>
            <person name="Ryu J.-Y."/>
        </authorList>
    </citation>
    <scope>NUCLEOTIDE SEQUENCE [LARGE SCALE GENOMIC DNA]</scope>
    <source>
        <strain evidence="8 9">KORDI 51-2</strain>
    </source>
</reference>
<evidence type="ECO:0000256" key="1">
    <source>
        <dbReference type="ARBA" id="ARBA00004141"/>
    </source>
</evidence>
<dbReference type="GO" id="GO:0016020">
    <property type="term" value="C:membrane"/>
    <property type="evidence" value="ECO:0007669"/>
    <property type="project" value="UniProtKB-SubCell"/>
</dbReference>
<evidence type="ECO:0000256" key="6">
    <source>
        <dbReference type="SAM" id="MobiDB-lite"/>
    </source>
</evidence>
<feature type="transmembrane region" description="Helical" evidence="7">
    <location>
        <begin position="146"/>
        <end position="164"/>
    </location>
</feature>
<dbReference type="RefSeq" id="WP_022608888.1">
    <property type="nucleotide sequence ID" value="NZ_ASSJ01000079.1"/>
</dbReference>
<comment type="similarity">
    <text evidence="2">Belongs to the autoinducer-2 exporter (AI-2E) (TC 2.A.86) family.</text>
</comment>
<dbReference type="PANTHER" id="PTHR21716:SF62">
    <property type="entry name" value="TRANSPORT PROTEIN YDBI-RELATED"/>
    <property type="match status" value="1"/>
</dbReference>
<organism evidence="8 9">
    <name type="scientific">Rubidibacter lacunae KORDI 51-2</name>
    <dbReference type="NCBI Taxonomy" id="582515"/>
    <lineage>
        <taxon>Bacteria</taxon>
        <taxon>Bacillati</taxon>
        <taxon>Cyanobacteriota</taxon>
        <taxon>Cyanophyceae</taxon>
        <taxon>Oscillatoriophycideae</taxon>
        <taxon>Chroococcales</taxon>
        <taxon>Aphanothecaceae</taxon>
        <taxon>Rubidibacter</taxon>
    </lineage>
</organism>
<feature type="transmembrane region" description="Helical" evidence="7">
    <location>
        <begin position="263"/>
        <end position="282"/>
    </location>
</feature>
<keyword evidence="9" id="KW-1185">Reference proteome</keyword>
<evidence type="ECO:0000313" key="9">
    <source>
        <dbReference type="Proteomes" id="UP000016960"/>
    </source>
</evidence>
<keyword evidence="3 7" id="KW-0812">Transmembrane</keyword>
<name>U5DIA9_9CHRO</name>
<keyword evidence="5 7" id="KW-0472">Membrane</keyword>
<dbReference type="GO" id="GO:0055085">
    <property type="term" value="P:transmembrane transport"/>
    <property type="evidence" value="ECO:0007669"/>
    <property type="project" value="TreeGrafter"/>
</dbReference>
<dbReference type="InterPro" id="IPR002549">
    <property type="entry name" value="AI-2E-like"/>
</dbReference>
<feature type="transmembrane region" description="Helical" evidence="7">
    <location>
        <begin position="302"/>
        <end position="322"/>
    </location>
</feature>
<feature type="transmembrane region" description="Helical" evidence="7">
    <location>
        <begin position="56"/>
        <end position="81"/>
    </location>
</feature>
<dbReference type="OrthoDB" id="506451at2"/>
<gene>
    <name evidence="8" type="ORF">KR51_00032830</name>
</gene>
<dbReference type="EMBL" id="ASSJ01000079">
    <property type="protein sequence ID" value="ERN40334.1"/>
    <property type="molecule type" value="Genomic_DNA"/>
</dbReference>
<evidence type="ECO:0000256" key="2">
    <source>
        <dbReference type="ARBA" id="ARBA00009773"/>
    </source>
</evidence>
<dbReference type="PANTHER" id="PTHR21716">
    <property type="entry name" value="TRANSMEMBRANE PROTEIN"/>
    <property type="match status" value="1"/>
</dbReference>
<evidence type="ECO:0000256" key="3">
    <source>
        <dbReference type="ARBA" id="ARBA00022692"/>
    </source>
</evidence>
<feature type="region of interest" description="Disordered" evidence="6">
    <location>
        <begin position="343"/>
        <end position="368"/>
    </location>
</feature>
<dbReference type="Proteomes" id="UP000016960">
    <property type="component" value="Unassembled WGS sequence"/>
</dbReference>
<dbReference type="eggNOG" id="COG0628">
    <property type="taxonomic scope" value="Bacteria"/>
</dbReference>
<dbReference type="AlphaFoldDB" id="U5DIA9"/>
<feature type="transmembrane region" description="Helical" evidence="7">
    <location>
        <begin position="227"/>
        <end position="256"/>
    </location>
</feature>
<dbReference type="STRING" id="582515.KR51_00032830"/>
<evidence type="ECO:0000256" key="7">
    <source>
        <dbReference type="SAM" id="Phobius"/>
    </source>
</evidence>
<feature type="transmembrane region" description="Helical" evidence="7">
    <location>
        <begin position="199"/>
        <end position="221"/>
    </location>
</feature>